<dbReference type="EnsemblPlants" id="Pp3c2_37300V3.1">
    <property type="protein sequence ID" value="Pp3c2_37300V3.1"/>
    <property type="gene ID" value="Pp3c2_37300"/>
</dbReference>
<keyword evidence="3" id="KW-1185">Reference proteome</keyword>
<dbReference type="AlphaFoldDB" id="A0A2K1L4I2"/>
<evidence type="ECO:0000313" key="2">
    <source>
        <dbReference type="EnsemblPlants" id="Pp3c2_37300V3.1"/>
    </source>
</evidence>
<organism evidence="1">
    <name type="scientific">Physcomitrium patens</name>
    <name type="common">Spreading-leaved earth moss</name>
    <name type="synonym">Physcomitrella patens</name>
    <dbReference type="NCBI Taxonomy" id="3218"/>
    <lineage>
        <taxon>Eukaryota</taxon>
        <taxon>Viridiplantae</taxon>
        <taxon>Streptophyta</taxon>
        <taxon>Embryophyta</taxon>
        <taxon>Bryophyta</taxon>
        <taxon>Bryophytina</taxon>
        <taxon>Bryopsida</taxon>
        <taxon>Funariidae</taxon>
        <taxon>Funariales</taxon>
        <taxon>Funariaceae</taxon>
        <taxon>Physcomitrium</taxon>
    </lineage>
</organism>
<reference evidence="1 3" key="1">
    <citation type="journal article" date="2008" name="Science">
        <title>The Physcomitrella genome reveals evolutionary insights into the conquest of land by plants.</title>
        <authorList>
            <person name="Rensing S."/>
            <person name="Lang D."/>
            <person name="Zimmer A."/>
            <person name="Terry A."/>
            <person name="Salamov A."/>
            <person name="Shapiro H."/>
            <person name="Nishiyama T."/>
            <person name="Perroud P.-F."/>
            <person name="Lindquist E."/>
            <person name="Kamisugi Y."/>
            <person name="Tanahashi T."/>
            <person name="Sakakibara K."/>
            <person name="Fujita T."/>
            <person name="Oishi K."/>
            <person name="Shin-I T."/>
            <person name="Kuroki Y."/>
            <person name="Toyoda A."/>
            <person name="Suzuki Y."/>
            <person name="Hashimoto A."/>
            <person name="Yamaguchi K."/>
            <person name="Sugano A."/>
            <person name="Kohara Y."/>
            <person name="Fujiyama A."/>
            <person name="Anterola A."/>
            <person name="Aoki S."/>
            <person name="Ashton N."/>
            <person name="Barbazuk W.B."/>
            <person name="Barker E."/>
            <person name="Bennetzen J."/>
            <person name="Bezanilla M."/>
            <person name="Blankenship R."/>
            <person name="Cho S.H."/>
            <person name="Dutcher S."/>
            <person name="Estelle M."/>
            <person name="Fawcett J.A."/>
            <person name="Gundlach H."/>
            <person name="Hanada K."/>
            <person name="Heyl A."/>
            <person name="Hicks K.A."/>
            <person name="Hugh J."/>
            <person name="Lohr M."/>
            <person name="Mayer K."/>
            <person name="Melkozernov A."/>
            <person name="Murata T."/>
            <person name="Nelson D."/>
            <person name="Pils B."/>
            <person name="Prigge M."/>
            <person name="Reiss B."/>
            <person name="Renner T."/>
            <person name="Rombauts S."/>
            <person name="Rushton P."/>
            <person name="Sanderfoot A."/>
            <person name="Schween G."/>
            <person name="Shiu S.-H."/>
            <person name="Stueber K."/>
            <person name="Theodoulou F.L."/>
            <person name="Tu H."/>
            <person name="Van de Peer Y."/>
            <person name="Verrier P.J."/>
            <person name="Waters E."/>
            <person name="Wood A."/>
            <person name="Yang L."/>
            <person name="Cove D."/>
            <person name="Cuming A."/>
            <person name="Hasebe M."/>
            <person name="Lucas S."/>
            <person name="Mishler D.B."/>
            <person name="Reski R."/>
            <person name="Grigoriev I."/>
            <person name="Quatrano R.S."/>
            <person name="Boore J.L."/>
        </authorList>
    </citation>
    <scope>NUCLEOTIDE SEQUENCE [LARGE SCALE GENOMIC DNA]</scope>
    <source>
        <strain evidence="2 3">cv. Gransden 2004</strain>
    </source>
</reference>
<sequence>MESNKLCIIVTCNVKPTDTQVNGSYQSRLSPSKSLRDILLRHFRY</sequence>
<dbReference type="Gramene" id="Pp3c2_37300V3.1">
    <property type="protein sequence ID" value="Pp3c2_37300V3.1"/>
    <property type="gene ID" value="Pp3c2_37300"/>
</dbReference>
<dbReference type="Gramene" id="Pp3c2_37300V3.2">
    <property type="protein sequence ID" value="Pp3c2_37300V3.2"/>
    <property type="gene ID" value="Pp3c2_37300"/>
</dbReference>
<evidence type="ECO:0000313" key="3">
    <source>
        <dbReference type="Proteomes" id="UP000006727"/>
    </source>
</evidence>
<dbReference type="EMBL" id="ABEU02000002">
    <property type="protein sequence ID" value="PNR60949.1"/>
    <property type="molecule type" value="Genomic_DNA"/>
</dbReference>
<dbReference type="EnsemblPlants" id="Pp3c2_37300V3.2">
    <property type="protein sequence ID" value="Pp3c2_37300V3.2"/>
    <property type="gene ID" value="Pp3c2_37300"/>
</dbReference>
<evidence type="ECO:0000313" key="1">
    <source>
        <dbReference type="EMBL" id="PNR60949.1"/>
    </source>
</evidence>
<reference evidence="2" key="3">
    <citation type="submission" date="2020-12" db="UniProtKB">
        <authorList>
            <consortium name="EnsemblPlants"/>
        </authorList>
    </citation>
    <scope>IDENTIFICATION</scope>
</reference>
<dbReference type="Proteomes" id="UP000006727">
    <property type="component" value="Chromosome 2"/>
</dbReference>
<protein>
    <submittedName>
        <fullName evidence="1 2">Uncharacterized protein</fullName>
    </submittedName>
</protein>
<reference evidence="1 3" key="2">
    <citation type="journal article" date="2018" name="Plant J.">
        <title>The Physcomitrella patens chromosome-scale assembly reveals moss genome structure and evolution.</title>
        <authorList>
            <person name="Lang D."/>
            <person name="Ullrich K.K."/>
            <person name="Murat F."/>
            <person name="Fuchs J."/>
            <person name="Jenkins J."/>
            <person name="Haas F.B."/>
            <person name="Piednoel M."/>
            <person name="Gundlach H."/>
            <person name="Van Bel M."/>
            <person name="Meyberg R."/>
            <person name="Vives C."/>
            <person name="Morata J."/>
            <person name="Symeonidi A."/>
            <person name="Hiss M."/>
            <person name="Muchero W."/>
            <person name="Kamisugi Y."/>
            <person name="Saleh O."/>
            <person name="Blanc G."/>
            <person name="Decker E.L."/>
            <person name="van Gessel N."/>
            <person name="Grimwood J."/>
            <person name="Hayes R.D."/>
            <person name="Graham S.W."/>
            <person name="Gunter L.E."/>
            <person name="McDaniel S.F."/>
            <person name="Hoernstein S.N.W."/>
            <person name="Larsson A."/>
            <person name="Li F.W."/>
            <person name="Perroud P.F."/>
            <person name="Phillips J."/>
            <person name="Ranjan P."/>
            <person name="Rokshar D.S."/>
            <person name="Rothfels C.J."/>
            <person name="Schneider L."/>
            <person name="Shu S."/>
            <person name="Stevenson D.W."/>
            <person name="Thummler F."/>
            <person name="Tillich M."/>
            <person name="Villarreal Aguilar J.C."/>
            <person name="Widiez T."/>
            <person name="Wong G.K."/>
            <person name="Wymore A."/>
            <person name="Zhang Y."/>
            <person name="Zimmer A.D."/>
            <person name="Quatrano R.S."/>
            <person name="Mayer K.F.X."/>
            <person name="Goodstein D."/>
            <person name="Casacuberta J.M."/>
            <person name="Vandepoele K."/>
            <person name="Reski R."/>
            <person name="Cuming A.C."/>
            <person name="Tuskan G.A."/>
            <person name="Maumus F."/>
            <person name="Salse J."/>
            <person name="Schmutz J."/>
            <person name="Rensing S.A."/>
        </authorList>
    </citation>
    <scope>NUCLEOTIDE SEQUENCE [LARGE SCALE GENOMIC DNA]</scope>
    <source>
        <strain evidence="2 3">cv. Gransden 2004</strain>
    </source>
</reference>
<dbReference type="InParanoid" id="A0A2K1L4I2"/>
<gene>
    <name evidence="1" type="ORF">PHYPA_003742</name>
</gene>
<name>A0A2K1L4I2_PHYPA</name>
<proteinExistence type="predicted"/>
<accession>A0A2K1L4I2</accession>